<dbReference type="AlphaFoldDB" id="A0A7V1CY38"/>
<sequence length="327" mass="35121">MNLVKKSFKSFKTTVLAASLVLSSPFAMADIHFLVPGGPGGGWDTTARGVGEGLVKSGIEDNASFQNMSGGGGGRAIAYLIESGTKKGDILMVNSTPIVLRALTGKIPYSYRDLTPVASMIADYGAFVVRNDSPFKTWQDVIAAMKADPSSVKVAGGSARGSMDHLVAAQAVKAAGIDGRRLRYIPYDAGGKAKAGLLSGEVNLLSTGLSEALEVANGGQARILAVTSGEALPDYPQIPTLKSLGYDMEFVNWRGFFAAPNLPADKLAEYTEKLRKLQTTPEWEVVRARNGWLNLFQEKDQFIKSLEQQEAQLKVVMEELGFIRTLR</sequence>
<dbReference type="InterPro" id="IPR042100">
    <property type="entry name" value="Bug_dom1"/>
</dbReference>
<dbReference type="Gene3D" id="3.40.190.150">
    <property type="entry name" value="Bordetella uptake gene, domain 1"/>
    <property type="match status" value="1"/>
</dbReference>
<keyword evidence="2" id="KW-0732">Signal</keyword>
<dbReference type="CDD" id="cd07012">
    <property type="entry name" value="PBP2_Bug_TTT"/>
    <property type="match status" value="1"/>
</dbReference>
<feature type="signal peptide" evidence="2">
    <location>
        <begin position="1"/>
        <end position="29"/>
    </location>
</feature>
<dbReference type="Pfam" id="PF03401">
    <property type="entry name" value="TctC"/>
    <property type="match status" value="1"/>
</dbReference>
<evidence type="ECO:0000256" key="2">
    <source>
        <dbReference type="SAM" id="SignalP"/>
    </source>
</evidence>
<dbReference type="InterPro" id="IPR005064">
    <property type="entry name" value="BUG"/>
</dbReference>
<dbReference type="PANTHER" id="PTHR42928">
    <property type="entry name" value="TRICARBOXYLATE-BINDING PROTEIN"/>
    <property type="match status" value="1"/>
</dbReference>
<name>A0A7V1CY38_9GAMM</name>
<dbReference type="Gene3D" id="3.40.190.10">
    <property type="entry name" value="Periplasmic binding protein-like II"/>
    <property type="match status" value="1"/>
</dbReference>
<comment type="similarity">
    <text evidence="1">Belongs to the UPF0065 (bug) family.</text>
</comment>
<dbReference type="PANTHER" id="PTHR42928:SF3">
    <property type="entry name" value="UPF0065 PROTEIN YFLP"/>
    <property type="match status" value="1"/>
</dbReference>
<feature type="chain" id="PRO_5031497465" evidence="2">
    <location>
        <begin position="30"/>
        <end position="327"/>
    </location>
</feature>
<dbReference type="EMBL" id="DRGM01000085">
    <property type="protein sequence ID" value="HEA16423.1"/>
    <property type="molecule type" value="Genomic_DNA"/>
</dbReference>
<proteinExistence type="inferred from homology"/>
<accession>A0A7V1CY38</accession>
<dbReference type="PIRSF" id="PIRSF017082">
    <property type="entry name" value="YflP"/>
    <property type="match status" value="1"/>
</dbReference>
<comment type="caution">
    <text evidence="3">The sequence shown here is derived from an EMBL/GenBank/DDBJ whole genome shotgun (WGS) entry which is preliminary data.</text>
</comment>
<dbReference type="Proteomes" id="UP000886188">
    <property type="component" value="Unassembled WGS sequence"/>
</dbReference>
<gene>
    <name evidence="3" type="ORF">ENH88_08250</name>
</gene>
<protein>
    <submittedName>
        <fullName evidence="3">Tripartite tricarboxylate transporter substrate binding protein</fullName>
    </submittedName>
</protein>
<dbReference type="SUPFAM" id="SSF53850">
    <property type="entry name" value="Periplasmic binding protein-like II"/>
    <property type="match status" value="1"/>
</dbReference>
<organism evidence="3">
    <name type="scientific">Pseudoalteromonas prydzensis</name>
    <dbReference type="NCBI Taxonomy" id="182141"/>
    <lineage>
        <taxon>Bacteria</taxon>
        <taxon>Pseudomonadati</taxon>
        <taxon>Pseudomonadota</taxon>
        <taxon>Gammaproteobacteria</taxon>
        <taxon>Alteromonadales</taxon>
        <taxon>Pseudoalteromonadaceae</taxon>
        <taxon>Pseudoalteromonas</taxon>
    </lineage>
</organism>
<evidence type="ECO:0000313" key="3">
    <source>
        <dbReference type="EMBL" id="HEA16423.1"/>
    </source>
</evidence>
<evidence type="ECO:0000256" key="1">
    <source>
        <dbReference type="ARBA" id="ARBA00006987"/>
    </source>
</evidence>
<reference evidence="3" key="1">
    <citation type="journal article" date="2020" name="mSystems">
        <title>Genome- and Community-Level Interaction Insights into Carbon Utilization and Element Cycling Functions of Hydrothermarchaeota in Hydrothermal Sediment.</title>
        <authorList>
            <person name="Zhou Z."/>
            <person name="Liu Y."/>
            <person name="Xu W."/>
            <person name="Pan J."/>
            <person name="Luo Z.H."/>
            <person name="Li M."/>
        </authorList>
    </citation>
    <scope>NUCLEOTIDE SEQUENCE [LARGE SCALE GENOMIC DNA]</scope>
    <source>
        <strain evidence="3">HyVt-346</strain>
    </source>
</reference>